<feature type="domain" description="Shedu protein SduA C-terminal" evidence="1">
    <location>
        <begin position="197"/>
        <end position="373"/>
    </location>
</feature>
<dbReference type="EMBL" id="LASD01000001">
    <property type="protein sequence ID" value="KKL43997.1"/>
    <property type="molecule type" value="Genomic_DNA"/>
</dbReference>
<evidence type="ECO:0000259" key="1">
    <source>
        <dbReference type="Pfam" id="PF14082"/>
    </source>
</evidence>
<dbReference type="InterPro" id="IPR025359">
    <property type="entry name" value="SduA_C"/>
</dbReference>
<proteinExistence type="predicted"/>
<dbReference type="Proteomes" id="UP000034400">
    <property type="component" value="Unassembled WGS sequence"/>
</dbReference>
<protein>
    <recommendedName>
        <fullName evidence="1">Shedu protein SduA C-terminal domain-containing protein</fullName>
    </recommendedName>
</protein>
<dbReference type="RefSeq" id="WP_046543548.1">
    <property type="nucleotide sequence ID" value="NZ_LASD01000001.1"/>
</dbReference>
<reference evidence="2 3" key="1">
    <citation type="submission" date="2015-03" db="EMBL/GenBank/DDBJ databases">
        <title>Draft genome sequences of the Burkholderia contaminans strains LMG 23361 and FFH2055 and Burkholderia cenocepacia K56-2.</title>
        <authorList>
            <person name="Bloodworth R.A."/>
            <person name="Selin C."/>
            <person name="Lopez De Volder M.A."/>
            <person name="Degrossi J."/>
            <person name="Drevinek P."/>
            <person name="Galanternik L."/>
            <person name="Cardona S.T."/>
        </authorList>
    </citation>
    <scope>NUCLEOTIDE SEQUENCE [LARGE SCALE GENOMIC DNA]</scope>
    <source>
        <strain evidence="2 3">LMG 23361</strain>
    </source>
</reference>
<sequence>MDDEAEIHRKKIPGKTYISPAVATAEGTLRIASKVIDSEGLHYAKVKQEVVLRRTEKARTEIIAKFLESDRNLRVVTLQAFNGTTGSPHNTRFSFIGNEIPTLLRFFQDIAAVEFNGPQKVNITDTDLRRLVLSKEQAANLVHDNQEVFAEVVQAELTKEDVVTLGYRKKQLAIFQRLLEDAGYFDQVKQAKHAHGDEALWQMFFEKNQWVFGYGLSYFFVTGFDDRKLEQVVQGHDLLSHGKRADGLMKTRGIINALCFVEIKKHNTPLLDASAYRSGCWAPSSELAGAVAQVQGTVAAAMQRLYGLIQPNDKDGNPTGESVFNFRPRAFIVAGSLSEFVSEHGVNTDKMRSFELYRNSIAGIDIMTFDELYERSKFIVEAAAMPTSSS</sequence>
<evidence type="ECO:0000313" key="2">
    <source>
        <dbReference type="EMBL" id="KKL43997.1"/>
    </source>
</evidence>
<comment type="caution">
    <text evidence="2">The sequence shown here is derived from an EMBL/GenBank/DDBJ whole genome shotgun (WGS) entry which is preliminary data.</text>
</comment>
<dbReference type="Pfam" id="PF14082">
    <property type="entry name" value="SduA_C"/>
    <property type="match status" value="1"/>
</dbReference>
<dbReference type="AlphaFoldDB" id="A0ABD4B2S1"/>
<evidence type="ECO:0000313" key="3">
    <source>
        <dbReference type="Proteomes" id="UP000034400"/>
    </source>
</evidence>
<name>A0ABD4B2S1_9BURK</name>
<accession>A0ABD4B2S1</accession>
<organism evidence="2 3">
    <name type="scientific">Burkholderia contaminans LMG 23361</name>
    <dbReference type="NCBI Taxonomy" id="1334628"/>
    <lineage>
        <taxon>Bacteria</taxon>
        <taxon>Pseudomonadati</taxon>
        <taxon>Pseudomonadota</taxon>
        <taxon>Betaproteobacteria</taxon>
        <taxon>Burkholderiales</taxon>
        <taxon>Burkholderiaceae</taxon>
        <taxon>Burkholderia</taxon>
        <taxon>Burkholderia cepacia complex</taxon>
    </lineage>
</organism>
<gene>
    <name evidence="2" type="ORF">WR31_02035</name>
</gene>